<feature type="binding site" evidence="4">
    <location>
        <position position="121"/>
    </location>
    <ligand>
        <name>S-adenosyl-L-methionine</name>
        <dbReference type="ChEBI" id="CHEBI:59789"/>
    </ligand>
</feature>
<comment type="function">
    <text evidence="4">S-adenosyl-L-methionine-dependent methyltransferase that specifically methylates the N(1) position of an adenine present in helix 65 in 25S rRNA.</text>
</comment>
<keyword evidence="3 4" id="KW-0949">S-adenosyl-L-methionine</keyword>
<evidence type="ECO:0000256" key="2">
    <source>
        <dbReference type="ARBA" id="ARBA00022679"/>
    </source>
</evidence>
<dbReference type="GO" id="GO:0016433">
    <property type="term" value="F:rRNA (adenine) methyltransferase activity"/>
    <property type="evidence" value="ECO:0007669"/>
    <property type="project" value="UniProtKB-UniRule"/>
</dbReference>
<evidence type="ECO:0000256" key="4">
    <source>
        <dbReference type="HAMAP-Rule" id="MF_03044"/>
    </source>
</evidence>
<dbReference type="PANTHER" id="PTHR21008:SF1">
    <property type="entry name" value="25S RRNA (ADENINE(2142)-N(1))-METHYLTRANSFERASE"/>
    <property type="match status" value="1"/>
</dbReference>
<dbReference type="InterPro" id="IPR029063">
    <property type="entry name" value="SAM-dependent_MTases_sf"/>
</dbReference>
<dbReference type="EMBL" id="KV749400">
    <property type="protein sequence ID" value="OCL09572.1"/>
    <property type="molecule type" value="Genomic_DNA"/>
</dbReference>
<dbReference type="AlphaFoldDB" id="A0A8E2JUD6"/>
<protein>
    <recommendedName>
        <fullName evidence="4">25S rRNA adenine-N(1) methyltransferase</fullName>
        <ecNumber evidence="4">2.1.1.-</ecNumber>
    </recommendedName>
</protein>
<keyword evidence="4" id="KW-0539">Nucleus</keyword>
<evidence type="ECO:0000256" key="3">
    <source>
        <dbReference type="ARBA" id="ARBA00022691"/>
    </source>
</evidence>
<keyword evidence="7" id="KW-1185">Reference proteome</keyword>
<feature type="binding site" evidence="4">
    <location>
        <position position="141"/>
    </location>
    <ligand>
        <name>S-adenosyl-L-methionine</name>
        <dbReference type="ChEBI" id="CHEBI:59789"/>
    </ligand>
</feature>
<dbReference type="OrthoDB" id="5954793at2759"/>
<keyword evidence="1 4" id="KW-0489">Methyltransferase</keyword>
<dbReference type="InterPro" id="IPR021867">
    <property type="entry name" value="Bmt2/SAMTOR"/>
</dbReference>
<feature type="compositionally biased region" description="Basic residues" evidence="5">
    <location>
        <begin position="1"/>
        <end position="11"/>
    </location>
</feature>
<accession>A0A8E2JUD6</accession>
<evidence type="ECO:0000256" key="5">
    <source>
        <dbReference type="SAM" id="MobiDB-lite"/>
    </source>
</evidence>
<comment type="subcellular location">
    <subcellularLocation>
        <location evidence="4">Nucleus</location>
        <location evidence="4">Nucleolus</location>
    </subcellularLocation>
</comment>
<dbReference type="HAMAP" id="MF_03044">
    <property type="entry name" value="BMT2"/>
    <property type="match status" value="1"/>
</dbReference>
<organism evidence="6 7">
    <name type="scientific">Glonium stellatum</name>
    <dbReference type="NCBI Taxonomy" id="574774"/>
    <lineage>
        <taxon>Eukaryota</taxon>
        <taxon>Fungi</taxon>
        <taxon>Dikarya</taxon>
        <taxon>Ascomycota</taxon>
        <taxon>Pezizomycotina</taxon>
        <taxon>Dothideomycetes</taxon>
        <taxon>Pleosporomycetidae</taxon>
        <taxon>Gloniales</taxon>
        <taxon>Gloniaceae</taxon>
        <taxon>Glonium</taxon>
    </lineage>
</organism>
<dbReference type="PANTHER" id="PTHR21008">
    <property type="entry name" value="S-ADENOSYLMETHIONINE SENSOR UPSTREAM OF MTORC1-RELATED"/>
    <property type="match status" value="1"/>
</dbReference>
<name>A0A8E2JUD6_9PEZI</name>
<gene>
    <name evidence="6" type="ORF">AOQ84DRAFT_404094</name>
</gene>
<dbReference type="SUPFAM" id="SSF53335">
    <property type="entry name" value="S-adenosyl-L-methionine-dependent methyltransferases"/>
    <property type="match status" value="1"/>
</dbReference>
<dbReference type="GO" id="GO:0005730">
    <property type="term" value="C:nucleolus"/>
    <property type="evidence" value="ECO:0007669"/>
    <property type="project" value="UniProtKB-SubCell"/>
</dbReference>
<comment type="similarity">
    <text evidence="4">Belongs to the BMT2 family.</text>
</comment>
<dbReference type="EC" id="2.1.1.-" evidence="4"/>
<sequence length="289" mass="32205">MAVKKRPKSLSHGRPPILSKHKDVPRSLTSKATRTLIRTHHRLQKQHAAALRAGDNAKAAELLKAIESNGGLELYQVASIKGQSAERGGDSSRVLVQWLKENGTITGEQSARHLLKVLEVGALSPSNAISGLPSLSITRIDLHSQHPLIETQDFMERPIPDNDEEKFDIISLSLVLNYVPDAVGRGEMLKRICRFLRFARQSGDTEENSTIPALFLVLPAPCVTNSRYLTEERLTRIMENLGFVLMHKKLSAKLVYYLWRYQSGGTQKPVPKENLRAGGSRNNFCVVLE</sequence>
<dbReference type="Pfam" id="PF11968">
    <property type="entry name" value="Bmt2"/>
    <property type="match status" value="1"/>
</dbReference>
<evidence type="ECO:0000313" key="6">
    <source>
        <dbReference type="EMBL" id="OCL09572.1"/>
    </source>
</evidence>
<reference evidence="6 7" key="1">
    <citation type="journal article" date="2016" name="Nat. Commun.">
        <title>Ectomycorrhizal ecology is imprinted in the genome of the dominant symbiotic fungus Cenococcum geophilum.</title>
        <authorList>
            <consortium name="DOE Joint Genome Institute"/>
            <person name="Peter M."/>
            <person name="Kohler A."/>
            <person name="Ohm R.A."/>
            <person name="Kuo A."/>
            <person name="Krutzmann J."/>
            <person name="Morin E."/>
            <person name="Arend M."/>
            <person name="Barry K.W."/>
            <person name="Binder M."/>
            <person name="Choi C."/>
            <person name="Clum A."/>
            <person name="Copeland A."/>
            <person name="Grisel N."/>
            <person name="Haridas S."/>
            <person name="Kipfer T."/>
            <person name="LaButti K."/>
            <person name="Lindquist E."/>
            <person name="Lipzen A."/>
            <person name="Maire R."/>
            <person name="Meier B."/>
            <person name="Mihaltcheva S."/>
            <person name="Molinier V."/>
            <person name="Murat C."/>
            <person name="Poggeler S."/>
            <person name="Quandt C.A."/>
            <person name="Sperisen C."/>
            <person name="Tritt A."/>
            <person name="Tisserant E."/>
            <person name="Crous P.W."/>
            <person name="Henrissat B."/>
            <person name="Nehls U."/>
            <person name="Egli S."/>
            <person name="Spatafora J.W."/>
            <person name="Grigoriev I.V."/>
            <person name="Martin F.M."/>
        </authorList>
    </citation>
    <scope>NUCLEOTIDE SEQUENCE [LARGE SCALE GENOMIC DNA]</scope>
    <source>
        <strain evidence="6 7">CBS 207.34</strain>
    </source>
</reference>
<feature type="region of interest" description="Disordered" evidence="5">
    <location>
        <begin position="1"/>
        <end position="29"/>
    </location>
</feature>
<keyword evidence="2 4" id="KW-0808">Transferase</keyword>
<evidence type="ECO:0000313" key="7">
    <source>
        <dbReference type="Proteomes" id="UP000250140"/>
    </source>
</evidence>
<proteinExistence type="inferred from homology"/>
<dbReference type="Proteomes" id="UP000250140">
    <property type="component" value="Unassembled WGS sequence"/>
</dbReference>
<evidence type="ECO:0000256" key="1">
    <source>
        <dbReference type="ARBA" id="ARBA00022603"/>
    </source>
</evidence>